<comment type="caution">
    <text evidence="2">The sequence shown here is derived from an EMBL/GenBank/DDBJ whole genome shotgun (WGS) entry which is preliminary data.</text>
</comment>
<evidence type="ECO:0000313" key="4">
    <source>
        <dbReference type="Proteomes" id="UP000076563"/>
    </source>
</evidence>
<evidence type="ECO:0000313" key="5">
    <source>
        <dbReference type="Proteomes" id="UP000244184"/>
    </source>
</evidence>
<keyword evidence="1" id="KW-1133">Transmembrane helix</keyword>
<evidence type="ECO:0000313" key="2">
    <source>
        <dbReference type="EMBL" id="KZE74902.1"/>
    </source>
</evidence>
<protein>
    <submittedName>
        <fullName evidence="2">Uncharacterized protein</fullName>
    </submittedName>
</protein>
<gene>
    <name evidence="2" type="ORF">AV654_28575</name>
    <name evidence="3" type="ORF">C8Z91_21230</name>
</gene>
<dbReference type="EMBL" id="PYHP01000059">
    <property type="protein sequence ID" value="PUA37229.1"/>
    <property type="molecule type" value="Genomic_DNA"/>
</dbReference>
<sequence length="71" mass="8164">MWIRTKKVARKTWEYVGMICRKIWKILNSPFVVAVIRFLSMFFGSGAGSLEKVVSVKCFVPVVLRNLKQGD</sequence>
<keyword evidence="1" id="KW-0472">Membrane</keyword>
<dbReference type="EMBL" id="LQRA01000075">
    <property type="protein sequence ID" value="KZE74902.1"/>
    <property type="molecule type" value="Genomic_DNA"/>
</dbReference>
<dbReference type="Proteomes" id="UP000076563">
    <property type="component" value="Unassembled WGS sequence"/>
</dbReference>
<evidence type="ECO:0000256" key="1">
    <source>
        <dbReference type="SAM" id="Phobius"/>
    </source>
</evidence>
<keyword evidence="4" id="KW-1185">Reference proteome</keyword>
<accession>A0A165QGK3</accession>
<dbReference type="AlphaFoldDB" id="A0A165QGK3"/>
<evidence type="ECO:0000313" key="3">
    <source>
        <dbReference type="EMBL" id="PUA37229.1"/>
    </source>
</evidence>
<reference evidence="2" key="2">
    <citation type="submission" date="2016-01" db="EMBL/GenBank/DDBJ databases">
        <authorList>
            <person name="McClelland M."/>
            <person name="Jain A."/>
            <person name="Saraogi P."/>
            <person name="Mendelson R."/>
            <person name="Westerman R."/>
            <person name="SanMiguel P."/>
            <person name="Csonka L."/>
        </authorList>
    </citation>
    <scope>NUCLEOTIDE SEQUENCE</scope>
    <source>
        <strain evidence="2">M63</strain>
    </source>
</reference>
<proteinExistence type="predicted"/>
<organism evidence="2 4">
    <name type="scientific">Paenibacillus elgii</name>
    <dbReference type="NCBI Taxonomy" id="189691"/>
    <lineage>
        <taxon>Bacteria</taxon>
        <taxon>Bacillati</taxon>
        <taxon>Bacillota</taxon>
        <taxon>Bacilli</taxon>
        <taxon>Bacillales</taxon>
        <taxon>Paenibacillaceae</taxon>
        <taxon>Paenibacillus</taxon>
    </lineage>
</organism>
<keyword evidence="1" id="KW-0812">Transmembrane</keyword>
<reference evidence="3 5" key="3">
    <citation type="submission" date="2018-03" db="EMBL/GenBank/DDBJ databases">
        <title>Genome sequence of Paenibacillus elgii strain AC13 an antimicrobial compound producing bacteria.</title>
        <authorList>
            <person name="Kurokawa A.S."/>
            <person name="Araujo J.F."/>
            <person name="Costa R.A."/>
            <person name="Ortega D.B."/>
            <person name="Pires A.S."/>
            <person name="Pappas G.J.Jr."/>
            <person name="Franco O.L."/>
            <person name="Barreto C."/>
            <person name="Magalhaes B.S."/>
            <person name="Kruger R.H."/>
        </authorList>
    </citation>
    <scope>NUCLEOTIDE SEQUENCE [LARGE SCALE GENOMIC DNA]</scope>
    <source>
        <strain evidence="3 5">AC13</strain>
    </source>
</reference>
<reference evidence="4" key="1">
    <citation type="submission" date="2016-01" db="EMBL/GenBank/DDBJ databases">
        <title>Draft genome of Chromobacterium sp. F49.</title>
        <authorList>
            <person name="Hong K.W."/>
        </authorList>
    </citation>
    <scope>NUCLEOTIDE SEQUENCE [LARGE SCALE GENOMIC DNA]</scope>
    <source>
        <strain evidence="4">M63</strain>
    </source>
</reference>
<dbReference type="Proteomes" id="UP000244184">
    <property type="component" value="Unassembled WGS sequence"/>
</dbReference>
<dbReference type="STRING" id="1007103.GCA_000213315_02147"/>
<feature type="transmembrane region" description="Helical" evidence="1">
    <location>
        <begin position="31"/>
        <end position="50"/>
    </location>
</feature>
<name>A0A165QGK3_9BACL</name>